<protein>
    <submittedName>
        <fullName evidence="1">Uncharacterized protein</fullName>
    </submittedName>
</protein>
<evidence type="ECO:0000313" key="1">
    <source>
        <dbReference type="EMBL" id="KAK6923150.1"/>
    </source>
</evidence>
<name>A0AAN8UWF6_9MAGN</name>
<gene>
    <name evidence="1" type="ORF">RJ641_011454</name>
</gene>
<dbReference type="Proteomes" id="UP001370490">
    <property type="component" value="Unassembled WGS sequence"/>
</dbReference>
<dbReference type="EMBL" id="JBAMMX010000018">
    <property type="protein sequence ID" value="KAK6923150.1"/>
    <property type="molecule type" value="Genomic_DNA"/>
</dbReference>
<dbReference type="AlphaFoldDB" id="A0AAN8UWF6"/>
<evidence type="ECO:0000313" key="2">
    <source>
        <dbReference type="Proteomes" id="UP001370490"/>
    </source>
</evidence>
<reference evidence="1 2" key="1">
    <citation type="submission" date="2023-12" db="EMBL/GenBank/DDBJ databases">
        <title>A high-quality genome assembly for Dillenia turbinata (Dilleniales).</title>
        <authorList>
            <person name="Chanderbali A."/>
        </authorList>
    </citation>
    <scope>NUCLEOTIDE SEQUENCE [LARGE SCALE GENOMIC DNA]</scope>
    <source>
        <strain evidence="1">LSX21</strain>
        <tissue evidence="1">Leaf</tissue>
    </source>
</reference>
<organism evidence="1 2">
    <name type="scientific">Dillenia turbinata</name>
    <dbReference type="NCBI Taxonomy" id="194707"/>
    <lineage>
        <taxon>Eukaryota</taxon>
        <taxon>Viridiplantae</taxon>
        <taxon>Streptophyta</taxon>
        <taxon>Embryophyta</taxon>
        <taxon>Tracheophyta</taxon>
        <taxon>Spermatophyta</taxon>
        <taxon>Magnoliopsida</taxon>
        <taxon>eudicotyledons</taxon>
        <taxon>Gunneridae</taxon>
        <taxon>Pentapetalae</taxon>
        <taxon>Dilleniales</taxon>
        <taxon>Dilleniaceae</taxon>
        <taxon>Dillenia</taxon>
    </lineage>
</organism>
<sequence>MIHGQAQKLLEDILENSILIERDPDPVDPLDNNPAASEVGIRLFKWAPPGIAPAYLLMELVPDNVLFWQMKFKDQESDSEFFQEMRSMRNQRSLIPISLTFQKWLAYEFSIIHHVPMRTPIDCS</sequence>
<proteinExistence type="predicted"/>
<comment type="caution">
    <text evidence="1">The sequence shown here is derived from an EMBL/GenBank/DDBJ whole genome shotgun (WGS) entry which is preliminary data.</text>
</comment>
<accession>A0AAN8UWF6</accession>
<keyword evidence="2" id="KW-1185">Reference proteome</keyword>